<feature type="domain" description="Ketoreductase" evidence="1">
    <location>
        <begin position="2"/>
        <end position="186"/>
    </location>
</feature>
<dbReference type="Gene3D" id="3.40.50.720">
    <property type="entry name" value="NAD(P)-binding Rossmann-like Domain"/>
    <property type="match status" value="1"/>
</dbReference>
<dbReference type="EMBL" id="MRCG01000001">
    <property type="protein sequence ID" value="OKH50876.1"/>
    <property type="molecule type" value="Genomic_DNA"/>
</dbReference>
<dbReference type="PANTHER" id="PTHR45458">
    <property type="entry name" value="SHORT-CHAIN DEHYDROGENASE/REDUCTASE SDR"/>
    <property type="match status" value="1"/>
</dbReference>
<dbReference type="STRING" id="549789.NIES30_01985"/>
<dbReference type="OrthoDB" id="9785826at2"/>
<dbReference type="CDD" id="cd05325">
    <property type="entry name" value="carb_red_sniffer_like_SDR_c"/>
    <property type="match status" value="1"/>
</dbReference>
<name>A0A1U7JAX4_9CYAN</name>
<dbReference type="PRINTS" id="PR00081">
    <property type="entry name" value="GDHRDH"/>
</dbReference>
<dbReference type="InterPro" id="IPR002347">
    <property type="entry name" value="SDR_fam"/>
</dbReference>
<dbReference type="PANTHER" id="PTHR45458:SF1">
    <property type="entry name" value="SHORT CHAIN DEHYDROGENASE"/>
    <property type="match status" value="1"/>
</dbReference>
<dbReference type="SMART" id="SM00822">
    <property type="entry name" value="PKS_KR"/>
    <property type="match status" value="1"/>
</dbReference>
<comment type="caution">
    <text evidence="2">The sequence shown here is derived from an EMBL/GenBank/DDBJ whole genome shotgun (WGS) entry which is preliminary data.</text>
</comment>
<evidence type="ECO:0000313" key="3">
    <source>
        <dbReference type="Proteomes" id="UP000185557"/>
    </source>
</evidence>
<dbReference type="InterPro" id="IPR036291">
    <property type="entry name" value="NAD(P)-bd_dom_sf"/>
</dbReference>
<dbReference type="GO" id="GO:0016616">
    <property type="term" value="F:oxidoreductase activity, acting on the CH-OH group of donors, NAD or NADP as acceptor"/>
    <property type="evidence" value="ECO:0007669"/>
    <property type="project" value="TreeGrafter"/>
</dbReference>
<dbReference type="RefSeq" id="WP_073606690.1">
    <property type="nucleotide sequence ID" value="NZ_MRCG01000001.1"/>
</dbReference>
<dbReference type="SUPFAM" id="SSF51735">
    <property type="entry name" value="NAD(P)-binding Rossmann-fold domains"/>
    <property type="match status" value="1"/>
</dbReference>
<reference evidence="2 3" key="1">
    <citation type="submission" date="2016-11" db="EMBL/GenBank/DDBJ databases">
        <title>Draft Genome Sequences of Nine Cyanobacterial Strains from Diverse Habitats.</title>
        <authorList>
            <person name="Zhu T."/>
            <person name="Hou S."/>
            <person name="Lu X."/>
            <person name="Hess W.R."/>
        </authorList>
    </citation>
    <scope>NUCLEOTIDE SEQUENCE [LARGE SCALE GENOMIC DNA]</scope>
    <source>
        <strain evidence="2 3">NIES-30</strain>
    </source>
</reference>
<dbReference type="AlphaFoldDB" id="A0A1U7JAX4"/>
<sequence length="229" mass="24513">MATYLITGANRGIGYEYCRQLQQGGDRVASPEENRVIAVCRQPSDELKSLDIQVETGIDLTDEAAVADLAQRLNGIAIDVLINNAGMAERVTLENLDFDSLRRQFEVNAIAPLRLTAALLPNLSTGSKVAIMTSRMGSIADNTSGGSYGYRMSKVALSMAGKSLAHDLKPRGIAVAILHPGLVQTRMTGFTPSGITPEASVKGLLARIDALTLENSGTFWHSNGDVLPW</sequence>
<dbReference type="InterPro" id="IPR052184">
    <property type="entry name" value="SDR_enzymes"/>
</dbReference>
<gene>
    <name evidence="2" type="ORF">NIES30_01985</name>
</gene>
<organism evidence="2 3">
    <name type="scientific">Phormidium tenue NIES-30</name>
    <dbReference type="NCBI Taxonomy" id="549789"/>
    <lineage>
        <taxon>Bacteria</taxon>
        <taxon>Bacillati</taxon>
        <taxon>Cyanobacteriota</taxon>
        <taxon>Cyanophyceae</taxon>
        <taxon>Oscillatoriophycideae</taxon>
        <taxon>Oscillatoriales</taxon>
        <taxon>Oscillatoriaceae</taxon>
        <taxon>Phormidium</taxon>
    </lineage>
</organism>
<proteinExistence type="predicted"/>
<dbReference type="InterPro" id="IPR057326">
    <property type="entry name" value="KR_dom"/>
</dbReference>
<dbReference type="Proteomes" id="UP000185557">
    <property type="component" value="Unassembled WGS sequence"/>
</dbReference>
<accession>A0A1U7JAX4</accession>
<keyword evidence="3" id="KW-1185">Reference proteome</keyword>
<protein>
    <submittedName>
        <fullName evidence="2">Short-chain dehydrogenase</fullName>
    </submittedName>
</protein>
<evidence type="ECO:0000259" key="1">
    <source>
        <dbReference type="SMART" id="SM00822"/>
    </source>
</evidence>
<evidence type="ECO:0000313" key="2">
    <source>
        <dbReference type="EMBL" id="OKH50876.1"/>
    </source>
</evidence>
<dbReference type="Pfam" id="PF00106">
    <property type="entry name" value="adh_short"/>
    <property type="match status" value="1"/>
</dbReference>